<dbReference type="PANTHER" id="PTHR38614:SF4">
    <property type="entry name" value="PROTEIN CBG09954"/>
    <property type="match status" value="1"/>
</dbReference>
<evidence type="ECO:0000313" key="2">
    <source>
        <dbReference type="EnsemblMetazoa" id="CJA31111.1"/>
    </source>
</evidence>
<keyword evidence="1" id="KW-0472">Membrane</keyword>
<reference evidence="2" key="2">
    <citation type="submission" date="2022-06" db="UniProtKB">
        <authorList>
            <consortium name="EnsemblMetazoa"/>
        </authorList>
    </citation>
    <scope>IDENTIFICATION</scope>
    <source>
        <strain evidence="2">DF5081</strain>
    </source>
</reference>
<dbReference type="EnsemblMetazoa" id="CJA31111.1">
    <property type="protein sequence ID" value="CJA31111.1"/>
    <property type="gene ID" value="WBGene00206958"/>
</dbReference>
<sequence>MRILDVHRRRVQLTYSMLLQSMIPILVSIPLLVGSLEFYFGFTLPSGFIARWYATTFLSPFLTPISSMLSLRTIRHELLDAVTSSFCFLSTRKISNLVNKTSKSNAAQQSSDYSSA</sequence>
<reference evidence="3" key="1">
    <citation type="submission" date="2010-08" db="EMBL/GenBank/DDBJ databases">
        <authorList>
            <consortium name="Caenorhabditis japonica Sequencing Consortium"/>
            <person name="Wilson R.K."/>
        </authorList>
    </citation>
    <scope>NUCLEOTIDE SEQUENCE [LARGE SCALE GENOMIC DNA]</scope>
    <source>
        <strain evidence="3">DF5081</strain>
    </source>
</reference>
<feature type="transmembrane region" description="Helical" evidence="1">
    <location>
        <begin position="21"/>
        <end position="40"/>
    </location>
</feature>
<dbReference type="PANTHER" id="PTHR38614">
    <property type="entry name" value="PROTEIN CBG09954"/>
    <property type="match status" value="1"/>
</dbReference>
<protein>
    <submittedName>
        <fullName evidence="2">Uncharacterized protein</fullName>
    </submittedName>
</protein>
<dbReference type="Proteomes" id="UP000005237">
    <property type="component" value="Unassembled WGS sequence"/>
</dbReference>
<evidence type="ECO:0000313" key="3">
    <source>
        <dbReference type="Proteomes" id="UP000005237"/>
    </source>
</evidence>
<keyword evidence="1" id="KW-1133">Transmembrane helix</keyword>
<keyword evidence="3" id="KW-1185">Reference proteome</keyword>
<accession>A0A8R1E883</accession>
<dbReference type="InterPro" id="IPR010601">
    <property type="entry name" value="DUF1182"/>
</dbReference>
<proteinExistence type="predicted"/>
<name>A0A8R1E883_CAEJA</name>
<keyword evidence="1" id="KW-0812">Transmembrane</keyword>
<evidence type="ECO:0000256" key="1">
    <source>
        <dbReference type="SAM" id="Phobius"/>
    </source>
</evidence>
<feature type="transmembrane region" description="Helical" evidence="1">
    <location>
        <begin position="52"/>
        <end position="71"/>
    </location>
</feature>
<dbReference type="AlphaFoldDB" id="A0A8R1E883"/>
<organism evidence="2 3">
    <name type="scientific">Caenorhabditis japonica</name>
    <dbReference type="NCBI Taxonomy" id="281687"/>
    <lineage>
        <taxon>Eukaryota</taxon>
        <taxon>Metazoa</taxon>
        <taxon>Ecdysozoa</taxon>
        <taxon>Nematoda</taxon>
        <taxon>Chromadorea</taxon>
        <taxon>Rhabditida</taxon>
        <taxon>Rhabditina</taxon>
        <taxon>Rhabditomorpha</taxon>
        <taxon>Rhabditoidea</taxon>
        <taxon>Rhabditidae</taxon>
        <taxon>Peloderinae</taxon>
        <taxon>Caenorhabditis</taxon>
    </lineage>
</organism>